<comment type="similarity">
    <text evidence="2">Belongs to the protein kinase superfamily. Ser/Thr protein kinase family.</text>
</comment>
<comment type="subcellular location">
    <subcellularLocation>
        <location evidence="1">Membrane</location>
        <topology evidence="1">Single-pass type I membrane protein</topology>
    </subcellularLocation>
</comment>
<dbReference type="PROSITE" id="PS50011">
    <property type="entry name" value="PROTEIN_KINASE_DOM"/>
    <property type="match status" value="1"/>
</dbReference>
<proteinExistence type="inferred from homology"/>
<keyword evidence="11 15" id="KW-1133">Transmembrane helix</keyword>
<dbReference type="PROSITE" id="PS00108">
    <property type="entry name" value="PROTEIN_KINASE_ST"/>
    <property type="match status" value="1"/>
</dbReference>
<dbReference type="InterPro" id="IPR017441">
    <property type="entry name" value="Protein_kinase_ATP_BS"/>
</dbReference>
<dbReference type="Pfam" id="PF00560">
    <property type="entry name" value="LRR_1"/>
    <property type="match status" value="8"/>
</dbReference>
<name>A0AAV0JGL6_9ROSI</name>
<dbReference type="PANTHER" id="PTHR48056">
    <property type="entry name" value="LRR RECEPTOR-LIKE SERINE/THREONINE-PROTEIN KINASE-RELATED"/>
    <property type="match status" value="1"/>
</dbReference>
<keyword evidence="10 14" id="KW-0067">ATP-binding</keyword>
<evidence type="ECO:0000256" key="16">
    <source>
        <dbReference type="SAM" id="SignalP"/>
    </source>
</evidence>
<dbReference type="SUPFAM" id="SSF56112">
    <property type="entry name" value="Protein kinase-like (PK-like)"/>
    <property type="match status" value="1"/>
</dbReference>
<evidence type="ECO:0000259" key="17">
    <source>
        <dbReference type="PROSITE" id="PS50011"/>
    </source>
</evidence>
<evidence type="ECO:0000256" key="15">
    <source>
        <dbReference type="SAM" id="Phobius"/>
    </source>
</evidence>
<dbReference type="PANTHER" id="PTHR48056:SF29">
    <property type="entry name" value="RECEPTOR-LIKE PROTEIN KINASE HSL1"/>
    <property type="match status" value="1"/>
</dbReference>
<dbReference type="InterPro" id="IPR003591">
    <property type="entry name" value="Leu-rich_rpt_typical-subtyp"/>
</dbReference>
<protein>
    <recommendedName>
        <fullName evidence="17">Protein kinase domain-containing protein</fullName>
    </recommendedName>
</protein>
<dbReference type="InterPro" id="IPR000719">
    <property type="entry name" value="Prot_kinase_dom"/>
</dbReference>
<evidence type="ECO:0000256" key="12">
    <source>
        <dbReference type="ARBA" id="ARBA00023136"/>
    </source>
</evidence>
<dbReference type="SMART" id="SM00369">
    <property type="entry name" value="LRR_TYP"/>
    <property type="match status" value="6"/>
</dbReference>
<evidence type="ECO:0000256" key="14">
    <source>
        <dbReference type="PROSITE-ProRule" id="PRU10141"/>
    </source>
</evidence>
<organism evidence="18 19">
    <name type="scientific">Linum tenue</name>
    <dbReference type="NCBI Taxonomy" id="586396"/>
    <lineage>
        <taxon>Eukaryota</taxon>
        <taxon>Viridiplantae</taxon>
        <taxon>Streptophyta</taxon>
        <taxon>Embryophyta</taxon>
        <taxon>Tracheophyta</taxon>
        <taxon>Spermatophyta</taxon>
        <taxon>Magnoliopsida</taxon>
        <taxon>eudicotyledons</taxon>
        <taxon>Gunneridae</taxon>
        <taxon>Pentapetalae</taxon>
        <taxon>rosids</taxon>
        <taxon>fabids</taxon>
        <taxon>Malpighiales</taxon>
        <taxon>Linaceae</taxon>
        <taxon>Linum</taxon>
    </lineage>
</organism>
<evidence type="ECO:0000256" key="7">
    <source>
        <dbReference type="ARBA" id="ARBA00022737"/>
    </source>
</evidence>
<dbReference type="SUPFAM" id="SSF52058">
    <property type="entry name" value="L domain-like"/>
    <property type="match status" value="1"/>
</dbReference>
<dbReference type="InterPro" id="IPR032675">
    <property type="entry name" value="LRR_dom_sf"/>
</dbReference>
<evidence type="ECO:0000256" key="11">
    <source>
        <dbReference type="ARBA" id="ARBA00022989"/>
    </source>
</evidence>
<dbReference type="Gene3D" id="3.30.200.20">
    <property type="entry name" value="Phosphorylase Kinase, domain 1"/>
    <property type="match status" value="1"/>
</dbReference>
<sequence>MTRLPFLRLLLLFLAAVPFHVISQDERTILLNLKRQLGDPPSLQSWTATTAACSWPGITCTEDGGGGAVTELLLSNQNITVPIPSTVCDLRNLTRLILSWNYIPGGFPTILYNCSKLQYLDLSQNYFVGPLPGDIHRLSTSLAFIDIGGNNFTGDIPSSIGNLTSLRSLYLYQNQFNGTFPKEIGNLENLEELGMAYNGFVPSPIPPEFGRLKKLTYVWIRNANLIGEVPEWLADNLNLEHIDLAGNNLEGGIPSGLFTLPNLKFLYLFHNELSGEIPTKVETLNLTEIDISMNNLTGSVPGEFGKLQKLEILNLFNNKLHGELPSSIGLLPSLKEIKIFTNNFTGELPPEMGLHSQLEIFDIATNGFSGKLPANLCAGGVLAGLVAQSNHLSGEVPSSIGDCGTLRTVQLYGNNFSGEVPSGIWTAVNMTYLMLSDNSFSGALPASIAWNLSRLEINNNRFSGPLPKGVANWKGLVVFEASNNQISGEIPVELTSLSSLTTLLLDGNQLSGQIPSTILSWRSLSSLDLSRNKLTGSIPPAVGDLPDLLDLDLSENQLSGDIPKEFSNLRLTALNLASNQLSGKIPDDYNNLAYENSFANNSNLCAVNPVLNLPNCRNRGGGINGGSSSNRLSPKYLAMILALAVIVFLFASLVTFSAIRDLRRKKHRRDLAAWKLTSFQRVDFTAANVLASLTERNVVGSGGSGKVYRIPSNREGQFLAVKRIWSNNVELDEKLEKEFAAEIQILGTIRHANIVKLLCCISSPDSKLLVYEYMENRSLDRWLHRGESASETNAADVLDWPTRLQIASGAAQGLCYMHHECSQPILHRDVKSSNILLDSQFKPRIADFGLAKMLSKSGDPETVSAVAGSFGYFAPEYAYTTRVNEKIDVYSFGVVLLELVTGRQANCGGENTSLAEWAWRQIGEGKPVEDCLDEEIKEGSNVEEMMTVFKLGLICTSTMPSTRPSMKEVVQVLRRLCPIEYEKNGEKRNYDSKGGREFDVAPLLGNGVAYLASYRRSKKVTDVDIDDTYSV</sequence>
<dbReference type="Gene3D" id="1.10.510.10">
    <property type="entry name" value="Transferase(Phosphotransferase) domain 1"/>
    <property type="match status" value="1"/>
</dbReference>
<evidence type="ECO:0000256" key="4">
    <source>
        <dbReference type="ARBA" id="ARBA00022679"/>
    </source>
</evidence>
<dbReference type="FunFam" id="3.80.10.10:FF:000221">
    <property type="entry name" value="Leucine-rich repeat receptor-like protein kinase PXL1"/>
    <property type="match status" value="1"/>
</dbReference>
<evidence type="ECO:0000313" key="18">
    <source>
        <dbReference type="EMBL" id="CAI0409062.1"/>
    </source>
</evidence>
<dbReference type="FunFam" id="1.10.510.10:FF:000714">
    <property type="entry name" value="Kinase family with leucine-rich repeat domain-containing protein"/>
    <property type="match status" value="1"/>
</dbReference>
<dbReference type="FunFam" id="3.30.200.20:FF:000512">
    <property type="entry name" value="Receptor-like protein kinase HSL1"/>
    <property type="match status" value="1"/>
</dbReference>
<dbReference type="Pfam" id="PF00069">
    <property type="entry name" value="Pkinase"/>
    <property type="match status" value="1"/>
</dbReference>
<dbReference type="GO" id="GO:0004672">
    <property type="term" value="F:protein kinase activity"/>
    <property type="evidence" value="ECO:0007669"/>
    <property type="project" value="InterPro"/>
</dbReference>
<dbReference type="EMBL" id="CAMGYJ010000005">
    <property type="protein sequence ID" value="CAI0409062.1"/>
    <property type="molecule type" value="Genomic_DNA"/>
</dbReference>
<dbReference type="SUPFAM" id="SSF52047">
    <property type="entry name" value="RNI-like"/>
    <property type="match status" value="1"/>
</dbReference>
<dbReference type="GO" id="GO:0033612">
    <property type="term" value="F:receptor serine/threonine kinase binding"/>
    <property type="evidence" value="ECO:0007669"/>
    <property type="project" value="TreeGrafter"/>
</dbReference>
<keyword evidence="19" id="KW-1185">Reference proteome</keyword>
<feature type="chain" id="PRO_5043964848" description="Protein kinase domain-containing protein" evidence="16">
    <location>
        <begin position="24"/>
        <end position="1031"/>
    </location>
</feature>
<keyword evidence="8 14" id="KW-0547">Nucleotide-binding</keyword>
<evidence type="ECO:0000256" key="8">
    <source>
        <dbReference type="ARBA" id="ARBA00022741"/>
    </source>
</evidence>
<dbReference type="GO" id="GO:0005524">
    <property type="term" value="F:ATP binding"/>
    <property type="evidence" value="ECO:0007669"/>
    <property type="project" value="UniProtKB-UniRule"/>
</dbReference>
<dbReference type="FunFam" id="3.80.10.10:FF:000095">
    <property type="entry name" value="LRR receptor-like serine/threonine-protein kinase GSO1"/>
    <property type="match status" value="1"/>
</dbReference>
<evidence type="ECO:0000256" key="2">
    <source>
        <dbReference type="ARBA" id="ARBA00008684"/>
    </source>
</evidence>
<dbReference type="CDD" id="cd14066">
    <property type="entry name" value="STKc_IRAK"/>
    <property type="match status" value="1"/>
</dbReference>
<feature type="transmembrane region" description="Helical" evidence="15">
    <location>
        <begin position="636"/>
        <end position="659"/>
    </location>
</feature>
<evidence type="ECO:0000256" key="1">
    <source>
        <dbReference type="ARBA" id="ARBA00004479"/>
    </source>
</evidence>
<feature type="signal peptide" evidence="16">
    <location>
        <begin position="1"/>
        <end position="23"/>
    </location>
</feature>
<dbReference type="Pfam" id="PF13855">
    <property type="entry name" value="LRR_8"/>
    <property type="match status" value="1"/>
</dbReference>
<keyword evidence="13" id="KW-0325">Glycoprotein</keyword>
<keyword evidence="6 16" id="KW-0732">Signal</keyword>
<feature type="domain" description="Protein kinase" evidence="17">
    <location>
        <begin position="693"/>
        <end position="976"/>
    </location>
</feature>
<evidence type="ECO:0000256" key="5">
    <source>
        <dbReference type="ARBA" id="ARBA00022692"/>
    </source>
</evidence>
<accession>A0AAV0JGL6</accession>
<dbReference type="Gene3D" id="3.80.10.10">
    <property type="entry name" value="Ribonuclease Inhibitor"/>
    <property type="match status" value="3"/>
</dbReference>
<dbReference type="PROSITE" id="PS00107">
    <property type="entry name" value="PROTEIN_KINASE_ATP"/>
    <property type="match status" value="1"/>
</dbReference>
<dbReference type="FunFam" id="3.80.10.10:FF:000077">
    <property type="entry name" value="LRR receptor-like serine/threonine-protein kinase ERL1"/>
    <property type="match status" value="1"/>
</dbReference>
<dbReference type="Proteomes" id="UP001154282">
    <property type="component" value="Unassembled WGS sequence"/>
</dbReference>
<dbReference type="PRINTS" id="PR00019">
    <property type="entry name" value="LEURICHRPT"/>
</dbReference>
<dbReference type="Pfam" id="PF08263">
    <property type="entry name" value="LRRNT_2"/>
    <property type="match status" value="1"/>
</dbReference>
<keyword evidence="3" id="KW-0433">Leucine-rich repeat</keyword>
<dbReference type="InterPro" id="IPR011009">
    <property type="entry name" value="Kinase-like_dom_sf"/>
</dbReference>
<gene>
    <name evidence="18" type="ORF">LITE_LOCUS14238</name>
</gene>
<dbReference type="InterPro" id="IPR050647">
    <property type="entry name" value="Plant_LRR-RLKs"/>
</dbReference>
<keyword evidence="12 15" id="KW-0472">Membrane</keyword>
<dbReference type="AlphaFoldDB" id="A0AAV0JGL6"/>
<keyword evidence="9" id="KW-0418">Kinase</keyword>
<feature type="binding site" evidence="14">
    <location>
        <position position="722"/>
    </location>
    <ligand>
        <name>ATP</name>
        <dbReference type="ChEBI" id="CHEBI:30616"/>
    </ligand>
</feature>
<dbReference type="FunFam" id="3.80.10.10:FF:000041">
    <property type="entry name" value="LRR receptor-like serine/threonine-protein kinase ERECTA"/>
    <property type="match status" value="1"/>
</dbReference>
<evidence type="ECO:0000256" key="6">
    <source>
        <dbReference type="ARBA" id="ARBA00022729"/>
    </source>
</evidence>
<evidence type="ECO:0000256" key="13">
    <source>
        <dbReference type="ARBA" id="ARBA00023180"/>
    </source>
</evidence>
<dbReference type="InterPro" id="IPR001611">
    <property type="entry name" value="Leu-rich_rpt"/>
</dbReference>
<keyword evidence="5 15" id="KW-0812">Transmembrane</keyword>
<evidence type="ECO:0000256" key="10">
    <source>
        <dbReference type="ARBA" id="ARBA00022840"/>
    </source>
</evidence>
<evidence type="ECO:0000256" key="3">
    <source>
        <dbReference type="ARBA" id="ARBA00022614"/>
    </source>
</evidence>
<evidence type="ECO:0000256" key="9">
    <source>
        <dbReference type="ARBA" id="ARBA00022777"/>
    </source>
</evidence>
<reference evidence="18" key="1">
    <citation type="submission" date="2022-08" db="EMBL/GenBank/DDBJ databases">
        <authorList>
            <person name="Gutierrez-Valencia J."/>
        </authorList>
    </citation>
    <scope>NUCLEOTIDE SEQUENCE</scope>
</reference>
<evidence type="ECO:0000313" key="19">
    <source>
        <dbReference type="Proteomes" id="UP001154282"/>
    </source>
</evidence>
<keyword evidence="4" id="KW-0808">Transferase</keyword>
<dbReference type="GO" id="GO:0016020">
    <property type="term" value="C:membrane"/>
    <property type="evidence" value="ECO:0007669"/>
    <property type="project" value="UniProtKB-SubCell"/>
</dbReference>
<dbReference type="SMART" id="SM00220">
    <property type="entry name" value="S_TKc"/>
    <property type="match status" value="1"/>
</dbReference>
<dbReference type="InterPro" id="IPR013210">
    <property type="entry name" value="LRR_N_plant-typ"/>
</dbReference>
<dbReference type="InterPro" id="IPR008271">
    <property type="entry name" value="Ser/Thr_kinase_AS"/>
</dbReference>
<keyword evidence="7" id="KW-0677">Repeat</keyword>
<comment type="caution">
    <text evidence="18">The sequence shown here is derived from an EMBL/GenBank/DDBJ whole genome shotgun (WGS) entry which is preliminary data.</text>
</comment>